<dbReference type="GO" id="GO:0003677">
    <property type="term" value="F:DNA binding"/>
    <property type="evidence" value="ECO:0007669"/>
    <property type="project" value="InterPro"/>
</dbReference>
<proteinExistence type="predicted"/>
<dbReference type="Gene3D" id="2.40.50.580">
    <property type="match status" value="1"/>
</dbReference>
<feature type="coiled-coil region" evidence="1">
    <location>
        <begin position="158"/>
        <end position="185"/>
    </location>
</feature>
<evidence type="ECO:0000313" key="4">
    <source>
        <dbReference type="EMBL" id="DAF42597.1"/>
    </source>
</evidence>
<protein>
    <submittedName>
        <fullName evidence="4">Sugar fermentation stimulation protein</fullName>
    </submittedName>
</protein>
<keyword evidence="1" id="KW-0175">Coiled coil</keyword>
<evidence type="ECO:0000259" key="2">
    <source>
        <dbReference type="Pfam" id="PF03749"/>
    </source>
</evidence>
<dbReference type="EMBL" id="BK032497">
    <property type="protein sequence ID" value="DAF42597.1"/>
    <property type="molecule type" value="Genomic_DNA"/>
</dbReference>
<dbReference type="PANTHER" id="PTHR30545">
    <property type="entry name" value="SUGAR FERMENTATION STIMULATION PROTEIN A"/>
    <property type="match status" value="1"/>
</dbReference>
<feature type="domain" description="Sugar fermentation stimulation protein C-terminal" evidence="2">
    <location>
        <begin position="95"/>
        <end position="235"/>
    </location>
</feature>
<feature type="domain" description="SfsA N-terminal OB" evidence="3">
    <location>
        <begin position="20"/>
        <end position="83"/>
    </location>
</feature>
<evidence type="ECO:0000259" key="3">
    <source>
        <dbReference type="Pfam" id="PF17746"/>
    </source>
</evidence>
<dbReference type="InterPro" id="IPR040452">
    <property type="entry name" value="SfsA_C"/>
</dbReference>
<accession>A0A8S5RV17</accession>
<dbReference type="InterPro" id="IPR041465">
    <property type="entry name" value="SfsA_N"/>
</dbReference>
<sequence>MENIRFYFDKPLIKATIESRINRFIFIVNLNGTKVEAHCPSGGTIAGIPRKEFKNIPCLMSDNGENPNRRTRYTVEAISLDNGLTYAGINQVKSNKFVNYFLQDEAIQNILGIKAPITREKKLGKSRIDFKSSDGYIEVKTMVAEYYAEASEQLKQLMKEQEPSIERLQKHIKELTNEVKAHNSKAIVLTVFQYNAPKFKPPVNNPIYKDFVKDLKIAKKYGVKQFQMNIKITDEYAELLSISENEVI</sequence>
<dbReference type="PANTHER" id="PTHR30545:SF2">
    <property type="entry name" value="SUGAR FERMENTATION STIMULATION PROTEIN A"/>
    <property type="match status" value="1"/>
</dbReference>
<organism evidence="4">
    <name type="scientific">Siphoviridae sp. ctHip2</name>
    <dbReference type="NCBI Taxonomy" id="2827830"/>
    <lineage>
        <taxon>Viruses</taxon>
        <taxon>Duplodnaviria</taxon>
        <taxon>Heunggongvirae</taxon>
        <taxon>Uroviricota</taxon>
        <taxon>Caudoviricetes</taxon>
    </lineage>
</organism>
<dbReference type="Pfam" id="PF17746">
    <property type="entry name" value="SfsA_N"/>
    <property type="match status" value="1"/>
</dbReference>
<dbReference type="Gene3D" id="3.40.1350.60">
    <property type="match status" value="1"/>
</dbReference>
<dbReference type="Pfam" id="PF03749">
    <property type="entry name" value="SfsA"/>
    <property type="match status" value="1"/>
</dbReference>
<evidence type="ECO:0000256" key="1">
    <source>
        <dbReference type="SAM" id="Coils"/>
    </source>
</evidence>
<name>A0A8S5RV17_9CAUD</name>
<dbReference type="InterPro" id="IPR005224">
    <property type="entry name" value="SfsA"/>
</dbReference>
<reference evidence="4" key="1">
    <citation type="journal article" date="2021" name="Proc. Natl. Acad. Sci. U.S.A.">
        <title>A Catalog of Tens of Thousands of Viruses from Human Metagenomes Reveals Hidden Associations with Chronic Diseases.</title>
        <authorList>
            <person name="Tisza M.J."/>
            <person name="Buck C.B."/>
        </authorList>
    </citation>
    <scope>NUCLEOTIDE SEQUENCE</scope>
    <source>
        <strain evidence="4">CtHip2</strain>
    </source>
</reference>